<evidence type="ECO:0000256" key="12">
    <source>
        <dbReference type="HAMAP-Rule" id="MF_00041"/>
    </source>
</evidence>
<dbReference type="SMART" id="SM00840">
    <property type="entry name" value="DALR_2"/>
    <property type="match status" value="1"/>
</dbReference>
<dbReference type="Pfam" id="PF09190">
    <property type="entry name" value="DALR_2"/>
    <property type="match status" value="1"/>
</dbReference>
<dbReference type="Gene3D" id="3.40.50.620">
    <property type="entry name" value="HUPs"/>
    <property type="match status" value="1"/>
</dbReference>
<dbReference type="HAMAP" id="MF_00041">
    <property type="entry name" value="Cys_tRNA_synth"/>
    <property type="match status" value="1"/>
</dbReference>
<keyword evidence="5 12" id="KW-0479">Metal-binding</keyword>
<dbReference type="PANTHER" id="PTHR10890">
    <property type="entry name" value="CYSTEINYL-TRNA SYNTHETASE"/>
    <property type="match status" value="1"/>
</dbReference>
<dbReference type="InterPro" id="IPR014729">
    <property type="entry name" value="Rossmann-like_a/b/a_fold"/>
</dbReference>
<evidence type="ECO:0000256" key="4">
    <source>
        <dbReference type="ARBA" id="ARBA00022598"/>
    </source>
</evidence>
<keyword evidence="9 12" id="KW-0648">Protein biosynthesis</keyword>
<dbReference type="GO" id="GO:0006423">
    <property type="term" value="P:cysteinyl-tRNA aminoacylation"/>
    <property type="evidence" value="ECO:0007669"/>
    <property type="project" value="UniProtKB-UniRule"/>
</dbReference>
<dbReference type="EMBL" id="EU686631">
    <property type="protein sequence ID" value="ACF09782.1"/>
    <property type="molecule type" value="Genomic_DNA"/>
</dbReference>
<dbReference type="NCBIfam" id="TIGR00435">
    <property type="entry name" value="cysS"/>
    <property type="match status" value="1"/>
</dbReference>
<dbReference type="InterPro" id="IPR015803">
    <property type="entry name" value="Cys-tRNA-ligase"/>
</dbReference>
<comment type="catalytic activity">
    <reaction evidence="11 12">
        <text>tRNA(Cys) + L-cysteine + ATP = L-cysteinyl-tRNA(Cys) + AMP + diphosphate</text>
        <dbReference type="Rhea" id="RHEA:17773"/>
        <dbReference type="Rhea" id="RHEA-COMP:9661"/>
        <dbReference type="Rhea" id="RHEA-COMP:9679"/>
        <dbReference type="ChEBI" id="CHEBI:30616"/>
        <dbReference type="ChEBI" id="CHEBI:33019"/>
        <dbReference type="ChEBI" id="CHEBI:35235"/>
        <dbReference type="ChEBI" id="CHEBI:78442"/>
        <dbReference type="ChEBI" id="CHEBI:78517"/>
        <dbReference type="ChEBI" id="CHEBI:456215"/>
        <dbReference type="EC" id="6.1.1.16"/>
    </reaction>
</comment>
<organism evidence="14">
    <name type="scientific">uncultured marine crenarchaeote KM3-153-F8</name>
    <dbReference type="NCBI Taxonomy" id="526665"/>
    <lineage>
        <taxon>Archaea</taxon>
        <taxon>Nitrososphaerota</taxon>
        <taxon>Nitrososphaeria</taxon>
        <taxon>Nitrosopumilales</taxon>
        <taxon>environmental samples</taxon>
    </lineage>
</organism>
<dbReference type="Pfam" id="PF01406">
    <property type="entry name" value="tRNA-synt_1e"/>
    <property type="match status" value="1"/>
</dbReference>
<dbReference type="SUPFAM" id="SSF47323">
    <property type="entry name" value="Anticodon-binding domain of a subclass of class I aminoacyl-tRNA synthetases"/>
    <property type="match status" value="1"/>
</dbReference>
<dbReference type="InterPro" id="IPR015273">
    <property type="entry name" value="Cys-tRNA-synt_Ia_DALR"/>
</dbReference>
<keyword evidence="8 12" id="KW-0067">ATP-binding</keyword>
<dbReference type="EC" id="6.1.1.16" evidence="12"/>
<dbReference type="GO" id="GO:0005829">
    <property type="term" value="C:cytosol"/>
    <property type="evidence" value="ECO:0007669"/>
    <property type="project" value="TreeGrafter"/>
</dbReference>
<name>B3V658_9ARCH</name>
<reference evidence="14" key="2">
    <citation type="submission" date="2008-08" db="EMBL/GenBank/DDBJ databases">
        <authorList>
            <person name="Martin-Cuadrado A.-B."/>
            <person name="Rodriguez-Valera F."/>
            <person name="Moreira D."/>
            <person name="Alba J.-C."/>
            <person name="Ivars-Martinez E."/>
            <person name="Henn M.R."/>
            <person name="Talla E."/>
            <person name="Lopez-Garcia P."/>
        </authorList>
    </citation>
    <scope>NUCLEOTIDE SEQUENCE</scope>
</reference>
<evidence type="ECO:0000256" key="5">
    <source>
        <dbReference type="ARBA" id="ARBA00022723"/>
    </source>
</evidence>
<dbReference type="PRINTS" id="PR00983">
    <property type="entry name" value="TRNASYNTHCYS"/>
</dbReference>
<evidence type="ECO:0000256" key="1">
    <source>
        <dbReference type="ARBA" id="ARBA00004496"/>
    </source>
</evidence>
<evidence type="ECO:0000256" key="9">
    <source>
        <dbReference type="ARBA" id="ARBA00022917"/>
    </source>
</evidence>
<dbReference type="FunFam" id="3.40.50.620:FF:000130">
    <property type="entry name" value="Cysteine--tRNA ligase"/>
    <property type="match status" value="1"/>
</dbReference>
<evidence type="ECO:0000256" key="6">
    <source>
        <dbReference type="ARBA" id="ARBA00022741"/>
    </source>
</evidence>
<keyword evidence="7 12" id="KW-0862">Zinc</keyword>
<feature type="short sequence motif" description="'HIGH' region" evidence="12">
    <location>
        <begin position="32"/>
        <end position="42"/>
    </location>
</feature>
<evidence type="ECO:0000313" key="14">
    <source>
        <dbReference type="EMBL" id="ACF09782.1"/>
    </source>
</evidence>
<feature type="short sequence motif" description="'KMSKS' region" evidence="12">
    <location>
        <begin position="270"/>
        <end position="274"/>
    </location>
</feature>
<dbReference type="GO" id="GO:0005524">
    <property type="term" value="F:ATP binding"/>
    <property type="evidence" value="ECO:0007669"/>
    <property type="project" value="UniProtKB-UniRule"/>
</dbReference>
<evidence type="ECO:0000256" key="8">
    <source>
        <dbReference type="ARBA" id="ARBA00022840"/>
    </source>
</evidence>
<proteinExistence type="inferred from homology"/>
<reference evidence="14" key="1">
    <citation type="journal article" date="2008" name="ISME J.">
        <title>Hindsight in the relative abundance, metabolic potential and genome dynamics of uncultivated marine archaea from comparative metagenomic analyses of bathypelagic plankton of different oceanic regions.</title>
        <authorList>
            <person name="Martin-Cuadrado A.B."/>
            <person name="Rodriguez-Valera F."/>
            <person name="Moreira D."/>
            <person name="Alba J.C."/>
            <person name="Ivars-Martinez E."/>
            <person name="Henn M.R."/>
            <person name="Talla E."/>
            <person name="Lopez-Garcia P."/>
        </authorList>
    </citation>
    <scope>NUCLEOTIDE SEQUENCE</scope>
</reference>
<dbReference type="InterPro" id="IPR009080">
    <property type="entry name" value="tRNAsynth_Ia_anticodon-bd"/>
</dbReference>
<dbReference type="Gene3D" id="1.20.120.1910">
    <property type="entry name" value="Cysteine-tRNA ligase, C-terminal anti-codon recognition domain"/>
    <property type="match status" value="1"/>
</dbReference>
<protein>
    <recommendedName>
        <fullName evidence="12">Cysteine--tRNA ligase</fullName>
        <ecNumber evidence="12">6.1.1.16</ecNumber>
    </recommendedName>
    <alternativeName>
        <fullName evidence="12">Cysteinyl-tRNA synthetase</fullName>
        <shortName evidence="12">CysRS</shortName>
    </alternativeName>
</protein>
<dbReference type="PANTHER" id="PTHR10890:SF3">
    <property type="entry name" value="CYSTEINE--TRNA LIGASE, CYTOPLASMIC"/>
    <property type="match status" value="1"/>
</dbReference>
<feature type="domain" description="Cysteinyl-tRNA synthetase class Ia DALR" evidence="13">
    <location>
        <begin position="354"/>
        <end position="418"/>
    </location>
</feature>
<dbReference type="SUPFAM" id="SSF52374">
    <property type="entry name" value="Nucleotidylyl transferase"/>
    <property type="match status" value="1"/>
</dbReference>
<dbReference type="AlphaFoldDB" id="B3V658"/>
<feature type="binding site" evidence="12">
    <location>
        <position position="242"/>
    </location>
    <ligand>
        <name>Zn(2+)</name>
        <dbReference type="ChEBI" id="CHEBI:29105"/>
    </ligand>
</feature>
<gene>
    <name evidence="12" type="primary">cysS</name>
</gene>
<evidence type="ECO:0000256" key="3">
    <source>
        <dbReference type="ARBA" id="ARBA00022490"/>
    </source>
</evidence>
<comment type="subcellular location">
    <subcellularLocation>
        <location evidence="1 12">Cytoplasm</location>
    </subcellularLocation>
</comment>
<comment type="similarity">
    <text evidence="2 12">Belongs to the class-I aminoacyl-tRNA synthetase family.</text>
</comment>
<keyword evidence="10 12" id="KW-0030">Aminoacyl-tRNA synthetase</keyword>
<sequence>MLSLKFFNTLGRKKESFKHDKNKNVLIYCCGPTVYDYAHIGNFRTFLFEDILIRYLEYKGYKIKFVMNITDIDDKTIKASSENNVPLKEYTKKYEDAFFEDIKKLRIRKAESYPRATEHIDNIVTHIKKLKELEFAYESNGSIYFSISKFKKYGTLSGEKNKNINNKKPINSDEYSKNEIQDFALWKAWVQDDNNVFWDNELGKGRPGWHIECSVMSTKLLNDSIDIHAGGVDLIFPHHENEIAQAEALTNNKFVRYWLHAEHLIVEGKKMSKSEGNFFTLRDLLKEGYEPLTIRLLLISSHYRSQLNFTINGLKQASENIKRLQEIYTKVKLSKTKNGYDEELFKHTKTSKEKFERAMDDDFNMPVALSVIFNYVRIINKYIDNTELTEMNKQEILDFFVKIDQILDVVNTKEKDQIFPEPRIEELIRRRNEARERKDWKKADEIRKELLKSGFIIEDTSNGSIIKKK</sequence>
<keyword evidence="4 12" id="KW-0436">Ligase</keyword>
<evidence type="ECO:0000256" key="2">
    <source>
        <dbReference type="ARBA" id="ARBA00005594"/>
    </source>
</evidence>
<dbReference type="InterPro" id="IPR056411">
    <property type="entry name" value="CysS_C"/>
</dbReference>
<feature type="binding site" evidence="12">
    <location>
        <position position="238"/>
    </location>
    <ligand>
        <name>Zn(2+)</name>
        <dbReference type="ChEBI" id="CHEBI:29105"/>
    </ligand>
</feature>
<feature type="binding site" evidence="12">
    <location>
        <position position="213"/>
    </location>
    <ligand>
        <name>Zn(2+)</name>
        <dbReference type="ChEBI" id="CHEBI:29105"/>
    </ligand>
</feature>
<keyword evidence="6 12" id="KW-0547">Nucleotide-binding</keyword>
<dbReference type="GO" id="GO:0008270">
    <property type="term" value="F:zinc ion binding"/>
    <property type="evidence" value="ECO:0007669"/>
    <property type="project" value="UniProtKB-UniRule"/>
</dbReference>
<feature type="binding site" evidence="12">
    <location>
        <position position="30"/>
    </location>
    <ligand>
        <name>Zn(2+)</name>
        <dbReference type="ChEBI" id="CHEBI:29105"/>
    </ligand>
</feature>
<dbReference type="InterPro" id="IPR032678">
    <property type="entry name" value="tRNA-synt_1_cat_dom"/>
</dbReference>
<accession>B3V658</accession>
<feature type="binding site" evidence="12">
    <location>
        <position position="273"/>
    </location>
    <ligand>
        <name>ATP</name>
        <dbReference type="ChEBI" id="CHEBI:30616"/>
    </ligand>
</feature>
<comment type="cofactor">
    <cofactor evidence="12">
        <name>Zn(2+)</name>
        <dbReference type="ChEBI" id="CHEBI:29105"/>
    </cofactor>
    <text evidence="12">Binds 1 zinc ion per subunit.</text>
</comment>
<dbReference type="Pfam" id="PF23493">
    <property type="entry name" value="CysS_C"/>
    <property type="match status" value="1"/>
</dbReference>
<keyword evidence="3 12" id="KW-0963">Cytoplasm</keyword>
<evidence type="ECO:0000256" key="10">
    <source>
        <dbReference type="ARBA" id="ARBA00023146"/>
    </source>
</evidence>
<evidence type="ECO:0000256" key="7">
    <source>
        <dbReference type="ARBA" id="ARBA00022833"/>
    </source>
</evidence>
<dbReference type="GO" id="GO:0004817">
    <property type="term" value="F:cysteine-tRNA ligase activity"/>
    <property type="evidence" value="ECO:0007669"/>
    <property type="project" value="UniProtKB-UniRule"/>
</dbReference>
<evidence type="ECO:0000256" key="11">
    <source>
        <dbReference type="ARBA" id="ARBA00047398"/>
    </source>
</evidence>
<dbReference type="InterPro" id="IPR024909">
    <property type="entry name" value="Cys-tRNA/MSH_ligase"/>
</dbReference>
<evidence type="ECO:0000259" key="13">
    <source>
        <dbReference type="SMART" id="SM00840"/>
    </source>
</evidence>
<dbReference type="CDD" id="cd00672">
    <property type="entry name" value="CysRS_core"/>
    <property type="match status" value="1"/>
</dbReference>